<evidence type="ECO:0000313" key="1">
    <source>
        <dbReference type="EMBL" id="RAW49845.1"/>
    </source>
</evidence>
<dbReference type="AlphaFoldDB" id="A0A329TKA0"/>
<accession>A0A329TKA0</accession>
<organism evidence="1 2">
    <name type="scientific">Faecalibacterium prausnitzii</name>
    <dbReference type="NCBI Taxonomy" id="853"/>
    <lineage>
        <taxon>Bacteria</taxon>
        <taxon>Bacillati</taxon>
        <taxon>Bacillota</taxon>
        <taxon>Clostridia</taxon>
        <taxon>Eubacteriales</taxon>
        <taxon>Oscillospiraceae</taxon>
        <taxon>Faecalibacterium</taxon>
    </lineage>
</organism>
<sequence>MKLAAIAKLIKADGYCKLYKVFYDDCRTYDLYIGTKTAIFPLTGFPKAQNESELATLLGISKKEWADIEFDNDCPDDLHHIEGMDLDDTADGEMDCVTGRIGIRYCGCELVPMIEPVSGTVGFVDAKQIMPVADEIRKSGYFKYCARKMASGGRYYVIKDGMVVRGAVLPVKLEPLAKSGLRELADMVKKTRDVADVEDLSEQEDKNDA</sequence>
<dbReference type="Proteomes" id="UP000251144">
    <property type="component" value="Unassembled WGS sequence"/>
</dbReference>
<name>A0A329TKA0_9FIRM</name>
<proteinExistence type="predicted"/>
<protein>
    <submittedName>
        <fullName evidence="1">Uncharacterized protein</fullName>
    </submittedName>
</protein>
<evidence type="ECO:0000313" key="2">
    <source>
        <dbReference type="Proteomes" id="UP000251144"/>
    </source>
</evidence>
<dbReference type="OrthoDB" id="1855793at2"/>
<comment type="caution">
    <text evidence="1">The sequence shown here is derived from an EMBL/GenBank/DDBJ whole genome shotgun (WGS) entry which is preliminary data.</text>
</comment>
<gene>
    <name evidence="1" type="ORF">C4N26_14325</name>
</gene>
<reference evidence="1 2" key="1">
    <citation type="submission" date="2018-02" db="EMBL/GenBank/DDBJ databases">
        <title>Complete genome sequencing of Faecalibacterium prausnitzii strains isolated from the human gut.</title>
        <authorList>
            <person name="Fitzgerald B.C."/>
            <person name="Shkoporov A.N."/>
            <person name="Ross P.R."/>
            <person name="Hill C."/>
        </authorList>
    </citation>
    <scope>NUCLEOTIDE SEQUENCE [LARGE SCALE GENOMIC DNA]</scope>
    <source>
        <strain evidence="1 2">APC942/32-1</strain>
    </source>
</reference>
<dbReference type="RefSeq" id="WP_158401836.1">
    <property type="nucleotide sequence ID" value="NZ_PRLB01000022.1"/>
</dbReference>
<dbReference type="EMBL" id="PRLB01000022">
    <property type="protein sequence ID" value="RAW49845.1"/>
    <property type="molecule type" value="Genomic_DNA"/>
</dbReference>